<feature type="non-terminal residue" evidence="1">
    <location>
        <position position="1"/>
    </location>
</feature>
<gene>
    <name evidence="1" type="ORF">BDR25DRAFT_159544</name>
</gene>
<name>A0ACB6RFP5_9PLEO</name>
<sequence length="50" mass="5542">IEAALASFELLKLGEKPNYSATAKKFSCCRSTLLKRHCGVQGTYAEKHKN</sequence>
<evidence type="ECO:0000313" key="2">
    <source>
        <dbReference type="Proteomes" id="UP000799755"/>
    </source>
</evidence>
<protein>
    <submittedName>
        <fullName evidence="1">Uncharacterized protein</fullName>
    </submittedName>
</protein>
<dbReference type="EMBL" id="MU003493">
    <property type="protein sequence ID" value="KAF2477155.1"/>
    <property type="molecule type" value="Genomic_DNA"/>
</dbReference>
<reference evidence="1" key="1">
    <citation type="journal article" date="2020" name="Stud. Mycol.">
        <title>101 Dothideomycetes genomes: a test case for predicting lifestyles and emergence of pathogens.</title>
        <authorList>
            <person name="Haridas S."/>
            <person name="Albert R."/>
            <person name="Binder M."/>
            <person name="Bloem J."/>
            <person name="Labutti K."/>
            <person name="Salamov A."/>
            <person name="Andreopoulos B."/>
            <person name="Baker S."/>
            <person name="Barry K."/>
            <person name="Bills G."/>
            <person name="Bluhm B."/>
            <person name="Cannon C."/>
            <person name="Castanera R."/>
            <person name="Culley D."/>
            <person name="Daum C."/>
            <person name="Ezra D."/>
            <person name="Gonzalez J."/>
            <person name="Henrissat B."/>
            <person name="Kuo A."/>
            <person name="Liang C."/>
            <person name="Lipzen A."/>
            <person name="Lutzoni F."/>
            <person name="Magnuson J."/>
            <person name="Mondo S."/>
            <person name="Nolan M."/>
            <person name="Ohm R."/>
            <person name="Pangilinan J."/>
            <person name="Park H.-J."/>
            <person name="Ramirez L."/>
            <person name="Alfaro M."/>
            <person name="Sun H."/>
            <person name="Tritt A."/>
            <person name="Yoshinaga Y."/>
            <person name="Zwiers L.-H."/>
            <person name="Turgeon B."/>
            <person name="Goodwin S."/>
            <person name="Spatafora J."/>
            <person name="Crous P."/>
            <person name="Grigoriev I."/>
        </authorList>
    </citation>
    <scope>NUCLEOTIDE SEQUENCE</scope>
    <source>
        <strain evidence="1">ATCC 200398</strain>
    </source>
</reference>
<proteinExistence type="predicted"/>
<feature type="non-terminal residue" evidence="1">
    <location>
        <position position="50"/>
    </location>
</feature>
<organism evidence="1 2">
    <name type="scientific">Lindgomyces ingoldianus</name>
    <dbReference type="NCBI Taxonomy" id="673940"/>
    <lineage>
        <taxon>Eukaryota</taxon>
        <taxon>Fungi</taxon>
        <taxon>Dikarya</taxon>
        <taxon>Ascomycota</taxon>
        <taxon>Pezizomycotina</taxon>
        <taxon>Dothideomycetes</taxon>
        <taxon>Pleosporomycetidae</taxon>
        <taxon>Pleosporales</taxon>
        <taxon>Lindgomycetaceae</taxon>
        <taxon>Lindgomyces</taxon>
    </lineage>
</organism>
<dbReference type="Proteomes" id="UP000799755">
    <property type="component" value="Unassembled WGS sequence"/>
</dbReference>
<evidence type="ECO:0000313" key="1">
    <source>
        <dbReference type="EMBL" id="KAF2477155.1"/>
    </source>
</evidence>
<accession>A0ACB6RFP5</accession>
<comment type="caution">
    <text evidence="1">The sequence shown here is derived from an EMBL/GenBank/DDBJ whole genome shotgun (WGS) entry which is preliminary data.</text>
</comment>
<keyword evidence="2" id="KW-1185">Reference proteome</keyword>